<accession>A0A853DHT4</accession>
<dbReference type="Proteomes" id="UP000571817">
    <property type="component" value="Unassembled WGS sequence"/>
</dbReference>
<dbReference type="InterPro" id="IPR002711">
    <property type="entry name" value="HNH"/>
</dbReference>
<dbReference type="SMART" id="SM00507">
    <property type="entry name" value="HNHc"/>
    <property type="match status" value="1"/>
</dbReference>
<comment type="caution">
    <text evidence="3">The sequence shown here is derived from an EMBL/GenBank/DDBJ whole genome shotgun (WGS) entry which is preliminary data.</text>
</comment>
<evidence type="ECO:0000313" key="3">
    <source>
        <dbReference type="EMBL" id="NYJ75519.1"/>
    </source>
</evidence>
<protein>
    <recommendedName>
        <fullName evidence="2">HNH nuclease domain-containing protein</fullName>
    </recommendedName>
</protein>
<gene>
    <name evidence="3" type="ORF">HNR15_002482</name>
</gene>
<keyword evidence="4" id="KW-1185">Reference proteome</keyword>
<sequence>MFDPQQTVAGDDFTPLASEEIRTWLMRLLEVDYCLPDAQRIDQIAALEDLKGAAAAAQAALTVDLYDEQRASDQARGLRQADTARSVGGQVALARRESPSRGSRHLGLARALVDEMPQTYGALRRGEISEWRATIVAQETACTTREIRGLVDEQLADDLPRMSDRRAHAMAAGLTARLDAASVVARRSRAVAARRVCVRAAPDGMAILTAVLPCADAIAAHLALQQEARTDVADGTERSRGQRMADLLVGRLTGREPAGPCDVHLNLLMDAETLFAGDATPARLEGYGPIPADLARQLVGAGSEGDRNTARVTLRRLFTSPRDGDLIRMEATTRAFTGLLRELVTVRDEVCRTPYCDAPIRHVDHIRPHSAGGSTSFDNAQGLCEDCNYRKEHPDWRASRASSDGYRHGVHVITPTGHVYRSEPPPTPVRQRSRLEHSLAKRIDVALLTGRIYLESG</sequence>
<dbReference type="InterPro" id="IPR003870">
    <property type="entry name" value="DUF222"/>
</dbReference>
<dbReference type="EMBL" id="JACCFW010000001">
    <property type="protein sequence ID" value="NYJ75519.1"/>
    <property type="molecule type" value="Genomic_DNA"/>
</dbReference>
<dbReference type="Gene3D" id="1.10.30.50">
    <property type="match status" value="1"/>
</dbReference>
<feature type="domain" description="HNH nuclease" evidence="2">
    <location>
        <begin position="339"/>
        <end position="389"/>
    </location>
</feature>
<evidence type="ECO:0000259" key="2">
    <source>
        <dbReference type="SMART" id="SM00507"/>
    </source>
</evidence>
<evidence type="ECO:0000313" key="4">
    <source>
        <dbReference type="Proteomes" id="UP000571817"/>
    </source>
</evidence>
<dbReference type="Pfam" id="PF02720">
    <property type="entry name" value="DUF222"/>
    <property type="match status" value="1"/>
</dbReference>
<dbReference type="InterPro" id="IPR003615">
    <property type="entry name" value="HNH_nuc"/>
</dbReference>
<proteinExistence type="inferred from homology"/>
<dbReference type="GO" id="GO:0004519">
    <property type="term" value="F:endonuclease activity"/>
    <property type="evidence" value="ECO:0007669"/>
    <property type="project" value="InterPro"/>
</dbReference>
<organism evidence="3 4">
    <name type="scientific">Allobranchiibius huperziae</name>
    <dbReference type="NCBI Taxonomy" id="1874116"/>
    <lineage>
        <taxon>Bacteria</taxon>
        <taxon>Bacillati</taxon>
        <taxon>Actinomycetota</taxon>
        <taxon>Actinomycetes</taxon>
        <taxon>Micrococcales</taxon>
        <taxon>Dermacoccaceae</taxon>
        <taxon>Allobranchiibius</taxon>
    </lineage>
</organism>
<name>A0A853DHT4_9MICO</name>
<dbReference type="CDD" id="cd00085">
    <property type="entry name" value="HNHc"/>
    <property type="match status" value="1"/>
</dbReference>
<evidence type="ECO:0000256" key="1">
    <source>
        <dbReference type="ARBA" id="ARBA00023450"/>
    </source>
</evidence>
<dbReference type="GO" id="GO:0003676">
    <property type="term" value="F:nucleic acid binding"/>
    <property type="evidence" value="ECO:0007669"/>
    <property type="project" value="InterPro"/>
</dbReference>
<dbReference type="Pfam" id="PF01844">
    <property type="entry name" value="HNH"/>
    <property type="match status" value="1"/>
</dbReference>
<dbReference type="AlphaFoldDB" id="A0A853DHT4"/>
<dbReference type="GO" id="GO:0008270">
    <property type="term" value="F:zinc ion binding"/>
    <property type="evidence" value="ECO:0007669"/>
    <property type="project" value="InterPro"/>
</dbReference>
<comment type="similarity">
    <text evidence="1">Belongs to the Rv1128c/1148c/1588c/1702c/1945/3466 family.</text>
</comment>
<dbReference type="RefSeq" id="WP_179482263.1">
    <property type="nucleotide sequence ID" value="NZ_JACCFW010000001.1"/>
</dbReference>
<reference evidence="3 4" key="1">
    <citation type="submission" date="2020-07" db="EMBL/GenBank/DDBJ databases">
        <title>Sequencing the genomes of 1000 actinobacteria strains.</title>
        <authorList>
            <person name="Klenk H.-P."/>
        </authorList>
    </citation>
    <scope>NUCLEOTIDE SEQUENCE [LARGE SCALE GENOMIC DNA]</scope>
    <source>
        <strain evidence="3 4">DSM 29531</strain>
    </source>
</reference>